<dbReference type="Pfam" id="PF13448">
    <property type="entry name" value="DUF4114"/>
    <property type="match status" value="1"/>
</dbReference>
<sequence length="627" mass="70535">MKAILSTSKLFMALGICTLSACVMIGCVDKDKDYSQPSDGSNLNSFTFSTTQEIQLAVKYAIPAKDYQVLFEVYFENPFENKDGQIVKRSDVEPKVIRMTDGNGNYAGKEVLPGYLLNEGEEVYIYTSYIGVPTLYKTTVQGNMIRADINWDTMYDLNLKSQTRAGGSFAIPDGFMTLGEWNIKGRPNYLDDGGAMELSESLLRTINKVIPEGGSCPRQYRQSVDFEIKEKANVRVRFIGGTSSAASTFGYYCYKEGDSSEKIEKAKKYIIFPNTKTGQGIKGGECVQLHYIDENGEDQGVDFPAGVRIGWFIRNDAFKNGNIDKGYGMFYSTTHLNKDRRTHTAAFKVSEFIVLSFEDWTEDDDYNDVMFNVWSNPVQAIPDVPEVPDKGDDSSVAYKMSYKGIVAFEDNWPSKGDYDLNDAIVKYKSELSYNTKNEVLAAEDEFTAEWAGAAYLNSFIYQLNTGRANVECTKDEKPYSLDNDLSLATITVFDDMKEATGDNRKTTTVTISNKFKTPVDHEVFGVAPYNPFISVFKKTGYNRTEVHFINYKPTEKADKALFHTESDLSDLSKGIYYVSNSSYPFAIHLADAQRFSTTEGESVDKTFPKFASWAESKGTKDKDWYLK</sequence>
<evidence type="ECO:0000313" key="5">
    <source>
        <dbReference type="Proteomes" id="UP000600600"/>
    </source>
</evidence>
<feature type="domain" description="DUF4114" evidence="2">
    <location>
        <begin position="303"/>
        <end position="374"/>
    </location>
</feature>
<feature type="signal peptide" evidence="1">
    <location>
        <begin position="1"/>
        <end position="21"/>
    </location>
</feature>
<proteinExistence type="predicted"/>
<evidence type="ECO:0000256" key="1">
    <source>
        <dbReference type="SAM" id="SignalP"/>
    </source>
</evidence>
<keyword evidence="1" id="KW-0732">Signal</keyword>
<keyword evidence="5" id="KW-1185">Reference proteome</keyword>
<dbReference type="InterPro" id="IPR025193">
    <property type="entry name" value="DUF4114"/>
</dbReference>
<gene>
    <name evidence="4" type="ORF">H8S67_11830</name>
</gene>
<feature type="domain" description="DUF4842" evidence="3">
    <location>
        <begin position="437"/>
        <end position="625"/>
    </location>
</feature>
<dbReference type="Proteomes" id="UP000600600">
    <property type="component" value="Unassembled WGS sequence"/>
</dbReference>
<reference evidence="4 5" key="1">
    <citation type="submission" date="2020-08" db="EMBL/GenBank/DDBJ databases">
        <title>Genome public.</title>
        <authorList>
            <person name="Liu C."/>
            <person name="Sun Q."/>
        </authorList>
    </citation>
    <scope>NUCLEOTIDE SEQUENCE [LARGE SCALE GENOMIC DNA]</scope>
    <source>
        <strain evidence="4 5">M27</strain>
    </source>
</reference>
<dbReference type="Pfam" id="PF16130">
    <property type="entry name" value="DUF4842"/>
    <property type="match status" value="1"/>
</dbReference>
<name>A0ABR7CC31_9BACE</name>
<evidence type="ECO:0000259" key="3">
    <source>
        <dbReference type="Pfam" id="PF16130"/>
    </source>
</evidence>
<evidence type="ECO:0000259" key="2">
    <source>
        <dbReference type="Pfam" id="PF13448"/>
    </source>
</evidence>
<feature type="chain" id="PRO_5047523923" evidence="1">
    <location>
        <begin position="22"/>
        <end position="627"/>
    </location>
</feature>
<accession>A0ABR7CC31</accession>
<dbReference type="EMBL" id="JACOOE010000005">
    <property type="protein sequence ID" value="MBC5605357.1"/>
    <property type="molecule type" value="Genomic_DNA"/>
</dbReference>
<dbReference type="InterPro" id="IPR032295">
    <property type="entry name" value="DUF4842"/>
</dbReference>
<comment type="caution">
    <text evidence="4">The sequence shown here is derived from an EMBL/GenBank/DDBJ whole genome shotgun (WGS) entry which is preliminary data.</text>
</comment>
<dbReference type="NCBIfam" id="TIGR04456">
    <property type="entry name" value="LruC_dom"/>
    <property type="match status" value="1"/>
</dbReference>
<organism evidence="4 5">
    <name type="scientific">Bacteroides difficilis</name>
    <dbReference type="NCBI Taxonomy" id="2763021"/>
    <lineage>
        <taxon>Bacteria</taxon>
        <taxon>Pseudomonadati</taxon>
        <taxon>Bacteroidota</taxon>
        <taxon>Bacteroidia</taxon>
        <taxon>Bacteroidales</taxon>
        <taxon>Bacteroidaceae</taxon>
        <taxon>Bacteroides</taxon>
    </lineage>
</organism>
<evidence type="ECO:0000313" key="4">
    <source>
        <dbReference type="EMBL" id="MBC5605357.1"/>
    </source>
</evidence>
<dbReference type="InterPro" id="IPR031025">
    <property type="entry name" value="LruC_dom"/>
</dbReference>
<dbReference type="PROSITE" id="PS51257">
    <property type="entry name" value="PROKAR_LIPOPROTEIN"/>
    <property type="match status" value="1"/>
</dbReference>
<protein>
    <submittedName>
        <fullName evidence="4">LruC domain-containing protein</fullName>
    </submittedName>
</protein>